<dbReference type="InterPro" id="IPR029064">
    <property type="entry name" value="Ribosomal_eL30-like_sf"/>
</dbReference>
<dbReference type="SUPFAM" id="SSF55315">
    <property type="entry name" value="L30e-like"/>
    <property type="match status" value="1"/>
</dbReference>
<dbReference type="OrthoDB" id="8399160at2759"/>
<dbReference type="PANTHER" id="PTHR10411">
    <property type="entry name" value="GROWTH ARREST AND DNA DAMAGE-INDUCIBLE PROTEIN GADD45"/>
    <property type="match status" value="1"/>
</dbReference>
<evidence type="ECO:0000256" key="1">
    <source>
        <dbReference type="ARBA" id="ARBA00007361"/>
    </source>
</evidence>
<dbReference type="Gene3D" id="3.30.1330.30">
    <property type="match status" value="1"/>
</dbReference>
<reference evidence="3" key="1">
    <citation type="submission" date="2018-05" db="EMBL/GenBank/DDBJ databases">
        <authorList>
            <person name="Datahose"/>
        </authorList>
    </citation>
    <scope>NUCLEOTIDE SEQUENCE</scope>
</reference>
<feature type="domain" description="Ribosomal protein eL8/eL30/eS12/Gadd45" evidence="2">
    <location>
        <begin position="13"/>
        <end position="93"/>
    </location>
</feature>
<dbReference type="InterPro" id="IPR004038">
    <property type="entry name" value="Ribosomal_eL8/eL30/eS12/Gad45"/>
</dbReference>
<reference evidence="3" key="2">
    <citation type="submission" date="2025-08" db="UniProtKB">
        <authorList>
            <consortium name="Ensembl"/>
        </authorList>
    </citation>
    <scope>IDENTIFICATION</scope>
</reference>
<dbReference type="GeneTree" id="ENSGT01120000275249"/>
<reference evidence="3" key="3">
    <citation type="submission" date="2025-09" db="UniProtKB">
        <authorList>
            <consortium name="Ensembl"/>
        </authorList>
    </citation>
    <scope>IDENTIFICATION</scope>
</reference>
<name>A0A3P8NHB9_ASTCA</name>
<keyword evidence="4" id="KW-1185">Reference proteome</keyword>
<dbReference type="Proteomes" id="UP000265100">
    <property type="component" value="Chromosome 15"/>
</dbReference>
<dbReference type="GO" id="GO:0005634">
    <property type="term" value="C:nucleus"/>
    <property type="evidence" value="ECO:0007669"/>
    <property type="project" value="InterPro"/>
</dbReference>
<dbReference type="GO" id="GO:0005737">
    <property type="term" value="C:cytoplasm"/>
    <property type="evidence" value="ECO:0007669"/>
    <property type="project" value="TreeGrafter"/>
</dbReference>
<accession>A0A3P8NHB9</accession>
<dbReference type="InterPro" id="IPR024824">
    <property type="entry name" value="GADD45"/>
</dbReference>
<dbReference type="PANTHER" id="PTHR10411:SF8">
    <property type="entry name" value="FI09246P"/>
    <property type="match status" value="1"/>
</dbReference>
<dbReference type="GO" id="GO:0051726">
    <property type="term" value="P:regulation of cell cycle"/>
    <property type="evidence" value="ECO:0007669"/>
    <property type="project" value="InterPro"/>
</dbReference>
<evidence type="ECO:0000313" key="4">
    <source>
        <dbReference type="Proteomes" id="UP000265100"/>
    </source>
</evidence>
<protein>
    <recommendedName>
        <fullName evidence="2">Ribosomal protein eL8/eL30/eS12/Gadd45 domain-containing protein</fullName>
    </recommendedName>
</protein>
<evidence type="ECO:0000259" key="2">
    <source>
        <dbReference type="Pfam" id="PF01248"/>
    </source>
</evidence>
<dbReference type="OMA" id="RDSSVHC"/>
<organism evidence="3 4">
    <name type="scientific">Astatotilapia calliptera</name>
    <name type="common">Eastern happy</name>
    <name type="synonym">Chromis callipterus</name>
    <dbReference type="NCBI Taxonomy" id="8154"/>
    <lineage>
        <taxon>Eukaryota</taxon>
        <taxon>Metazoa</taxon>
        <taxon>Chordata</taxon>
        <taxon>Craniata</taxon>
        <taxon>Vertebrata</taxon>
        <taxon>Euteleostomi</taxon>
        <taxon>Actinopterygii</taxon>
        <taxon>Neopterygii</taxon>
        <taxon>Teleostei</taxon>
        <taxon>Neoteleostei</taxon>
        <taxon>Acanthomorphata</taxon>
        <taxon>Ovalentaria</taxon>
        <taxon>Cichlomorphae</taxon>
        <taxon>Cichliformes</taxon>
        <taxon>Cichlidae</taxon>
        <taxon>African cichlids</taxon>
        <taxon>Pseudocrenilabrinae</taxon>
        <taxon>Haplochromini</taxon>
        <taxon>Astatotilapia</taxon>
    </lineage>
</organism>
<sequence>MLHDTLIKMVGQALEELLVEAYHQNCLRIGVIESYKYMKANPHRVVLCVLASETEGDIMLQMNLIQLKDMCYKKNVSIMCSTDTRRLAELVNMDDINGNEASRDLHCILVTVSQISICAAAQLFHRPSSLCFAGPSSEAASTPGPADPQQLLRRKPTEGLVGALPFLLLRLFLSLPKPQLLLLLSLL</sequence>
<dbReference type="Pfam" id="PF01248">
    <property type="entry name" value="Ribosomal_L7Ae"/>
    <property type="match status" value="1"/>
</dbReference>
<proteinExistence type="inferred from homology"/>
<dbReference type="STRING" id="8154.ENSACLP00000004162"/>
<dbReference type="Ensembl" id="ENSACLT00000004250.2">
    <property type="protein sequence ID" value="ENSACLP00000004162.2"/>
    <property type="gene ID" value="ENSACLG00000002817.2"/>
</dbReference>
<evidence type="ECO:0000313" key="3">
    <source>
        <dbReference type="Ensembl" id="ENSACLP00000004162.2"/>
    </source>
</evidence>
<comment type="similarity">
    <text evidence="1">Belongs to the GADD45 family.</text>
</comment>
<dbReference type="AlphaFoldDB" id="A0A3P8NHB9"/>